<accession>A0AAE0XYK4</accession>
<sequence length="109" mass="12384">MFEENTNRPQSVRGKERRCAEGVVQGSNLNPHDSNNILSQLFRAAINWSQGQNSLRRMSSVCCCHSSNSILRVSSEDKRFDKIKRKCCIAAPFLERKVALHKLVSTVTY</sequence>
<dbReference type="EMBL" id="JAWDGP010007323">
    <property type="protein sequence ID" value="KAK3726160.1"/>
    <property type="molecule type" value="Genomic_DNA"/>
</dbReference>
<keyword evidence="2" id="KW-1185">Reference proteome</keyword>
<name>A0AAE0XYK4_9GAST</name>
<gene>
    <name evidence="1" type="ORF">RRG08_007003</name>
</gene>
<dbReference type="AlphaFoldDB" id="A0AAE0XYK4"/>
<evidence type="ECO:0000313" key="1">
    <source>
        <dbReference type="EMBL" id="KAK3726160.1"/>
    </source>
</evidence>
<organism evidence="1 2">
    <name type="scientific">Elysia crispata</name>
    <name type="common">lettuce slug</name>
    <dbReference type="NCBI Taxonomy" id="231223"/>
    <lineage>
        <taxon>Eukaryota</taxon>
        <taxon>Metazoa</taxon>
        <taxon>Spiralia</taxon>
        <taxon>Lophotrochozoa</taxon>
        <taxon>Mollusca</taxon>
        <taxon>Gastropoda</taxon>
        <taxon>Heterobranchia</taxon>
        <taxon>Euthyneura</taxon>
        <taxon>Panpulmonata</taxon>
        <taxon>Sacoglossa</taxon>
        <taxon>Placobranchoidea</taxon>
        <taxon>Plakobranchidae</taxon>
        <taxon>Elysia</taxon>
    </lineage>
</organism>
<dbReference type="Proteomes" id="UP001283361">
    <property type="component" value="Unassembled WGS sequence"/>
</dbReference>
<proteinExistence type="predicted"/>
<reference evidence="1" key="1">
    <citation type="journal article" date="2023" name="G3 (Bethesda)">
        <title>A reference genome for the long-term kleptoplast-retaining sea slug Elysia crispata morphotype clarki.</title>
        <authorList>
            <person name="Eastman K.E."/>
            <person name="Pendleton A.L."/>
            <person name="Shaikh M.A."/>
            <person name="Suttiyut T."/>
            <person name="Ogas R."/>
            <person name="Tomko P."/>
            <person name="Gavelis G."/>
            <person name="Widhalm J.R."/>
            <person name="Wisecaver J.H."/>
        </authorList>
    </citation>
    <scope>NUCLEOTIDE SEQUENCE</scope>
    <source>
        <strain evidence="1">ECLA1</strain>
    </source>
</reference>
<protein>
    <submittedName>
        <fullName evidence="1">Uncharacterized protein</fullName>
    </submittedName>
</protein>
<comment type="caution">
    <text evidence="1">The sequence shown here is derived from an EMBL/GenBank/DDBJ whole genome shotgun (WGS) entry which is preliminary data.</text>
</comment>
<evidence type="ECO:0000313" key="2">
    <source>
        <dbReference type="Proteomes" id="UP001283361"/>
    </source>
</evidence>